<keyword evidence="7" id="KW-1185">Reference proteome</keyword>
<dbReference type="InterPro" id="IPR001356">
    <property type="entry name" value="HD"/>
</dbReference>
<dbReference type="EMBL" id="BTSX01000001">
    <property type="protein sequence ID" value="GMS80810.1"/>
    <property type="molecule type" value="Genomic_DNA"/>
</dbReference>
<feature type="domain" description="Homeobox" evidence="5">
    <location>
        <begin position="124"/>
        <end position="184"/>
    </location>
</feature>
<keyword evidence="2 3" id="KW-0539">Nucleus</keyword>
<evidence type="ECO:0000313" key="7">
    <source>
        <dbReference type="Proteomes" id="UP001432027"/>
    </source>
</evidence>
<name>A0AAV5SD34_9BILA</name>
<reference evidence="6" key="1">
    <citation type="submission" date="2023-10" db="EMBL/GenBank/DDBJ databases">
        <title>Genome assembly of Pristionchus species.</title>
        <authorList>
            <person name="Yoshida K."/>
            <person name="Sommer R.J."/>
        </authorList>
    </citation>
    <scope>NUCLEOTIDE SEQUENCE</scope>
    <source>
        <strain evidence="6">RS0144</strain>
    </source>
</reference>
<dbReference type="SMART" id="SM00389">
    <property type="entry name" value="HOX"/>
    <property type="match status" value="1"/>
</dbReference>
<dbReference type="InterPro" id="IPR050848">
    <property type="entry name" value="Homeobox_TF"/>
</dbReference>
<accession>A0AAV5SD34</accession>
<dbReference type="AlphaFoldDB" id="A0AAV5SD34"/>
<dbReference type="PANTHER" id="PTHR24333">
    <property type="entry name" value="HOMEO BOX HB9 LIKE A-RELATED"/>
    <property type="match status" value="1"/>
</dbReference>
<protein>
    <recommendedName>
        <fullName evidence="5">Homeobox domain-containing protein</fullName>
    </recommendedName>
</protein>
<evidence type="ECO:0000256" key="4">
    <source>
        <dbReference type="SAM" id="MobiDB-lite"/>
    </source>
</evidence>
<comment type="caution">
    <text evidence="6">The sequence shown here is derived from an EMBL/GenBank/DDBJ whole genome shotgun (WGS) entry which is preliminary data.</text>
</comment>
<dbReference type="SUPFAM" id="SSF46689">
    <property type="entry name" value="Homeodomain-like"/>
    <property type="match status" value="1"/>
</dbReference>
<evidence type="ECO:0000313" key="6">
    <source>
        <dbReference type="EMBL" id="GMS80810.1"/>
    </source>
</evidence>
<dbReference type="GO" id="GO:0003677">
    <property type="term" value="F:DNA binding"/>
    <property type="evidence" value="ECO:0007669"/>
    <property type="project" value="UniProtKB-UniRule"/>
</dbReference>
<feature type="non-terminal residue" evidence="6">
    <location>
        <position position="290"/>
    </location>
</feature>
<dbReference type="Proteomes" id="UP001432027">
    <property type="component" value="Unassembled WGS sequence"/>
</dbReference>
<keyword evidence="2 3" id="KW-0238">DNA-binding</keyword>
<evidence type="ECO:0000259" key="5">
    <source>
        <dbReference type="PROSITE" id="PS50071"/>
    </source>
</evidence>
<feature type="region of interest" description="Disordered" evidence="4">
    <location>
        <begin position="180"/>
        <end position="214"/>
    </location>
</feature>
<dbReference type="CDD" id="cd00086">
    <property type="entry name" value="homeodomain"/>
    <property type="match status" value="1"/>
</dbReference>
<evidence type="ECO:0000256" key="1">
    <source>
        <dbReference type="ARBA" id="ARBA00004123"/>
    </source>
</evidence>
<feature type="region of interest" description="Disordered" evidence="4">
    <location>
        <begin position="253"/>
        <end position="290"/>
    </location>
</feature>
<dbReference type="InterPro" id="IPR009057">
    <property type="entry name" value="Homeodomain-like_sf"/>
</dbReference>
<keyword evidence="2 3" id="KW-0371">Homeobox</keyword>
<dbReference type="GO" id="GO:0005634">
    <property type="term" value="C:nucleus"/>
    <property type="evidence" value="ECO:0007669"/>
    <property type="project" value="UniProtKB-SubCell"/>
</dbReference>
<feature type="compositionally biased region" description="Polar residues" evidence="4">
    <location>
        <begin position="188"/>
        <end position="199"/>
    </location>
</feature>
<evidence type="ECO:0000256" key="3">
    <source>
        <dbReference type="RuleBase" id="RU000682"/>
    </source>
</evidence>
<proteinExistence type="predicted"/>
<organism evidence="6 7">
    <name type="scientific">Pristionchus entomophagus</name>
    <dbReference type="NCBI Taxonomy" id="358040"/>
    <lineage>
        <taxon>Eukaryota</taxon>
        <taxon>Metazoa</taxon>
        <taxon>Ecdysozoa</taxon>
        <taxon>Nematoda</taxon>
        <taxon>Chromadorea</taxon>
        <taxon>Rhabditida</taxon>
        <taxon>Rhabditina</taxon>
        <taxon>Diplogasteromorpha</taxon>
        <taxon>Diplogasteroidea</taxon>
        <taxon>Neodiplogasteridae</taxon>
        <taxon>Pristionchus</taxon>
    </lineage>
</organism>
<dbReference type="PANTHER" id="PTHR24333:SF5">
    <property type="entry name" value="VENT HOMEOBOX"/>
    <property type="match status" value="1"/>
</dbReference>
<comment type="subcellular location">
    <subcellularLocation>
        <location evidence="1 2 3">Nucleus</location>
    </subcellularLocation>
</comment>
<dbReference type="PROSITE" id="PS50071">
    <property type="entry name" value="HOMEOBOX_2"/>
    <property type="match status" value="1"/>
</dbReference>
<dbReference type="Gene3D" id="1.10.10.60">
    <property type="entry name" value="Homeodomain-like"/>
    <property type="match status" value="1"/>
</dbReference>
<dbReference type="Pfam" id="PF00046">
    <property type="entry name" value="Homeodomain"/>
    <property type="match status" value="1"/>
</dbReference>
<feature type="DNA-binding region" description="Homeobox" evidence="2">
    <location>
        <begin position="126"/>
        <end position="185"/>
    </location>
</feature>
<evidence type="ECO:0000256" key="2">
    <source>
        <dbReference type="PROSITE-ProRule" id="PRU00108"/>
    </source>
</evidence>
<sequence length="290" mass="32607">MDGSTPSSVESSDSAAPFLTSLEVSPATGFNPTTLSCLPSSDQAPFHPSTDVAPAHCFNPSTIPYFNSFPNGYPQPVNFSYFPPPSVNQWRTTDYQLFTSTRPAPYPNNNVLNLTTSSSLPESMRRRKARKLYTQAQVDILLREFRKHGYVSKEDRVRIGKMTGIPEEKIKIWYQNRRYKEKKEDGETTSSEGRKTQSPSDEEVKSSPKMGHYFPSTQQRETAWLPDLNSHVSNPFNHPSYSAPPFAFFPPHSIYHHPFATPPPHPQGYQDKSRADVSADLNANPYSGKS</sequence>
<gene>
    <name evidence="6" type="ORF">PENTCL1PPCAC_2985</name>
</gene>